<gene>
    <name evidence="1" type="ORF">GALL_280680</name>
</gene>
<dbReference type="InterPro" id="IPR007332">
    <property type="entry name" value="DUF411"/>
</dbReference>
<dbReference type="SUPFAM" id="SSF52833">
    <property type="entry name" value="Thioredoxin-like"/>
    <property type="match status" value="1"/>
</dbReference>
<sequence>MKNSILKLFVIGLTMAPSAWAAPGAATLPIVRVYKDPACGCCTAWIKHMQANGFQVVAHDTNDVAVHKRRLGVPFGIGSCHTAEVGGYVVEGHVPARDIRRLLNERPRVRGLAVPGMPTGSPGMEEGGRKDAFDVLRIERDGSTRAYARY</sequence>
<dbReference type="EMBL" id="MLJW01000307">
    <property type="protein sequence ID" value="OIQ90021.1"/>
    <property type="molecule type" value="Genomic_DNA"/>
</dbReference>
<protein>
    <recommendedName>
        <fullName evidence="2">Metal-binding protein</fullName>
    </recommendedName>
</protein>
<accession>A0A1J5RPJ8</accession>
<organism evidence="1">
    <name type="scientific">mine drainage metagenome</name>
    <dbReference type="NCBI Taxonomy" id="410659"/>
    <lineage>
        <taxon>unclassified sequences</taxon>
        <taxon>metagenomes</taxon>
        <taxon>ecological metagenomes</taxon>
    </lineage>
</organism>
<evidence type="ECO:0000313" key="1">
    <source>
        <dbReference type="EMBL" id="OIQ90021.1"/>
    </source>
</evidence>
<dbReference type="AlphaFoldDB" id="A0A1J5RPJ8"/>
<proteinExistence type="predicted"/>
<name>A0A1J5RPJ8_9ZZZZ</name>
<reference evidence="1" key="1">
    <citation type="submission" date="2016-10" db="EMBL/GenBank/DDBJ databases">
        <title>Sequence of Gallionella enrichment culture.</title>
        <authorList>
            <person name="Poehlein A."/>
            <person name="Muehling M."/>
            <person name="Daniel R."/>
        </authorList>
    </citation>
    <scope>NUCLEOTIDE SEQUENCE</scope>
</reference>
<dbReference type="Pfam" id="PF04214">
    <property type="entry name" value="DUF411"/>
    <property type="match status" value="1"/>
</dbReference>
<comment type="caution">
    <text evidence="1">The sequence shown here is derived from an EMBL/GenBank/DDBJ whole genome shotgun (WGS) entry which is preliminary data.</text>
</comment>
<evidence type="ECO:0008006" key="2">
    <source>
        <dbReference type="Google" id="ProtNLM"/>
    </source>
</evidence>
<dbReference type="InterPro" id="IPR036249">
    <property type="entry name" value="Thioredoxin-like_sf"/>
</dbReference>